<dbReference type="Gene3D" id="3.40.830.10">
    <property type="entry name" value="LigB-like"/>
    <property type="match status" value="1"/>
</dbReference>
<evidence type="ECO:0000313" key="2">
    <source>
        <dbReference type="EMBL" id="OGE75249.1"/>
    </source>
</evidence>
<dbReference type="AlphaFoldDB" id="A0A1F5NC74"/>
<dbReference type="PANTHER" id="PTHR11060:SF0">
    <property type="entry name" value="PROTEIN MEMO1"/>
    <property type="match status" value="1"/>
</dbReference>
<dbReference type="EMBL" id="MFEG01000032">
    <property type="protein sequence ID" value="OGE75249.1"/>
    <property type="molecule type" value="Genomic_DNA"/>
</dbReference>
<comment type="caution">
    <text evidence="2">The sequence shown here is derived from an EMBL/GenBank/DDBJ whole genome shotgun (WGS) entry which is preliminary data.</text>
</comment>
<evidence type="ECO:0000256" key="1">
    <source>
        <dbReference type="ARBA" id="ARBA00006315"/>
    </source>
</evidence>
<accession>A0A1F5NC74</accession>
<dbReference type="InterPro" id="IPR002737">
    <property type="entry name" value="MEMO1_fam"/>
</dbReference>
<dbReference type="Proteomes" id="UP000176547">
    <property type="component" value="Unassembled WGS sequence"/>
</dbReference>
<dbReference type="CDD" id="cd07361">
    <property type="entry name" value="MEMO_like"/>
    <property type="match status" value="1"/>
</dbReference>
<dbReference type="NCBIfam" id="TIGR04336">
    <property type="entry name" value="AmmeMemoSam_B"/>
    <property type="match status" value="1"/>
</dbReference>
<dbReference type="SUPFAM" id="SSF53213">
    <property type="entry name" value="LigB-like"/>
    <property type="match status" value="1"/>
</dbReference>
<sequence length="286" mass="31813">MFLIFVFSSGVPQEPRAAVQSASVFVGAGHRVDFFDEWSFFRAVNAPRDIKSVFARKVRGGIVPHHLLASGIIADFFSRLRSEKPDTVILLGPNHEERGDFPALTSEYGWQTTFGLVEPDQAVIKTLIEDGVARADEDALPQEHAVSALMPFLEHYLPQTRVVPVILSRFMSADEMEALASSLQSLITENMIVVSSVDFSHYLSADQAAENDELTLKIIKDFDYGQMLRLQSDFLDSPAAIVILQMVMQKSGAEESEVVWHENSAEFLQQGPGAQTTSYFSIVFHE</sequence>
<protein>
    <submittedName>
        <fullName evidence="2">AmmeMemoRadiSam system protein B</fullName>
    </submittedName>
</protein>
<gene>
    <name evidence="2" type="ORF">A3K06_03090</name>
</gene>
<proteinExistence type="inferred from homology"/>
<organism evidence="2 3">
    <name type="scientific">Candidatus Doudnabacteria bacterium RIFCSPHIGHO2_01_52_17</name>
    <dbReference type="NCBI Taxonomy" id="1817820"/>
    <lineage>
        <taxon>Bacteria</taxon>
        <taxon>Candidatus Doudnaibacteriota</taxon>
    </lineage>
</organism>
<reference evidence="2 3" key="1">
    <citation type="journal article" date="2016" name="Nat. Commun.">
        <title>Thousands of microbial genomes shed light on interconnected biogeochemical processes in an aquifer system.</title>
        <authorList>
            <person name="Anantharaman K."/>
            <person name="Brown C.T."/>
            <person name="Hug L.A."/>
            <person name="Sharon I."/>
            <person name="Castelle C.J."/>
            <person name="Probst A.J."/>
            <person name="Thomas B.C."/>
            <person name="Singh A."/>
            <person name="Wilkins M.J."/>
            <person name="Karaoz U."/>
            <person name="Brodie E.L."/>
            <person name="Williams K.H."/>
            <person name="Hubbard S.S."/>
            <person name="Banfield J.F."/>
        </authorList>
    </citation>
    <scope>NUCLEOTIDE SEQUENCE [LARGE SCALE GENOMIC DNA]</scope>
</reference>
<name>A0A1F5NC74_9BACT</name>
<evidence type="ECO:0000313" key="3">
    <source>
        <dbReference type="Proteomes" id="UP000176547"/>
    </source>
</evidence>
<dbReference type="PANTHER" id="PTHR11060">
    <property type="entry name" value="PROTEIN MEMO1"/>
    <property type="match status" value="1"/>
</dbReference>
<dbReference type="Pfam" id="PF01875">
    <property type="entry name" value="Memo"/>
    <property type="match status" value="1"/>
</dbReference>
<comment type="similarity">
    <text evidence="1">Belongs to the MEMO1 family.</text>
</comment>